<dbReference type="InterPro" id="IPR035906">
    <property type="entry name" value="MetI-like_sf"/>
</dbReference>
<comment type="similarity">
    <text evidence="8">Belongs to the binding-protein-dependent transport system permease family.</text>
</comment>
<evidence type="ECO:0000256" key="4">
    <source>
        <dbReference type="ARBA" id="ARBA00022519"/>
    </source>
</evidence>
<feature type="transmembrane region" description="Helical" evidence="8">
    <location>
        <begin position="127"/>
        <end position="151"/>
    </location>
</feature>
<feature type="transmembrane region" description="Helical" evidence="8">
    <location>
        <begin position="229"/>
        <end position="248"/>
    </location>
</feature>
<feature type="transmembrane region" description="Helical" evidence="8">
    <location>
        <begin position="94"/>
        <end position="115"/>
    </location>
</feature>
<evidence type="ECO:0000259" key="9">
    <source>
        <dbReference type="PROSITE" id="PS50928"/>
    </source>
</evidence>
<comment type="caution">
    <text evidence="10">The sequence shown here is derived from an EMBL/GenBank/DDBJ whole genome shotgun (WGS) entry which is preliminary data.</text>
</comment>
<dbReference type="CDD" id="cd06261">
    <property type="entry name" value="TM_PBP2"/>
    <property type="match status" value="1"/>
</dbReference>
<evidence type="ECO:0000256" key="5">
    <source>
        <dbReference type="ARBA" id="ARBA00022692"/>
    </source>
</evidence>
<evidence type="ECO:0000256" key="1">
    <source>
        <dbReference type="ARBA" id="ARBA00004429"/>
    </source>
</evidence>
<dbReference type="OrthoDB" id="9782004at2"/>
<keyword evidence="4" id="KW-0997">Cell inner membrane</keyword>
<dbReference type="PANTHER" id="PTHR43357:SF4">
    <property type="entry name" value="INNER MEMBRANE ABC TRANSPORTER PERMEASE PROTEIN YDCV"/>
    <property type="match status" value="1"/>
</dbReference>
<dbReference type="PANTHER" id="PTHR43357">
    <property type="entry name" value="INNER MEMBRANE ABC TRANSPORTER PERMEASE PROTEIN YDCV"/>
    <property type="match status" value="1"/>
</dbReference>
<keyword evidence="7 8" id="KW-0472">Membrane</keyword>
<evidence type="ECO:0000256" key="8">
    <source>
        <dbReference type="RuleBase" id="RU363032"/>
    </source>
</evidence>
<evidence type="ECO:0000256" key="7">
    <source>
        <dbReference type="ARBA" id="ARBA00023136"/>
    </source>
</evidence>
<evidence type="ECO:0000256" key="6">
    <source>
        <dbReference type="ARBA" id="ARBA00022989"/>
    </source>
</evidence>
<sequence>MRVKWIIKYIILTGLLFPLLMMIGWSITSGWSWPSLIPQGFTFRAYSYVLEPTTGVFKILINSMILSIVVTALTLLVSIPAARAIAFYDFKGKSVVKVLILLPLIVPMLTVAMGVHLRFIQVGLANTFWGVVLIHVIPGIPYGVKILLNVFELNGNKIETHARILGASPLQVIRYVTLPLITPGLIIAGSIIYIASFSQYFITFLIGGGRIVTYAMFLFPFVESGDRTMASALSIVFILSITLVLFITEKIVGNFYEKSSRYYV</sequence>
<comment type="subcellular location">
    <subcellularLocation>
        <location evidence="1">Cell inner membrane</location>
        <topology evidence="1">Multi-pass membrane protein</topology>
    </subcellularLocation>
    <subcellularLocation>
        <location evidence="8">Cell membrane</location>
        <topology evidence="8">Multi-pass membrane protein</topology>
    </subcellularLocation>
</comment>
<dbReference type="EMBL" id="WBZC01000022">
    <property type="protein sequence ID" value="KAB3535316.1"/>
    <property type="molecule type" value="Genomic_DNA"/>
</dbReference>
<keyword evidence="5 8" id="KW-0812">Transmembrane</keyword>
<evidence type="ECO:0000313" key="10">
    <source>
        <dbReference type="EMBL" id="KAB3535316.1"/>
    </source>
</evidence>
<dbReference type="Proteomes" id="UP000432715">
    <property type="component" value="Unassembled WGS sequence"/>
</dbReference>
<organism evidence="10 11">
    <name type="scientific">Alkaliphilus pronyensis</name>
    <dbReference type="NCBI Taxonomy" id="1482732"/>
    <lineage>
        <taxon>Bacteria</taxon>
        <taxon>Bacillati</taxon>
        <taxon>Bacillota</taxon>
        <taxon>Clostridia</taxon>
        <taxon>Peptostreptococcales</taxon>
        <taxon>Natronincolaceae</taxon>
        <taxon>Alkaliphilus</taxon>
    </lineage>
</organism>
<feature type="transmembrane region" description="Helical" evidence="8">
    <location>
        <begin position="200"/>
        <end position="222"/>
    </location>
</feature>
<evidence type="ECO:0000313" key="11">
    <source>
        <dbReference type="Proteomes" id="UP000432715"/>
    </source>
</evidence>
<dbReference type="Gene3D" id="1.10.3720.10">
    <property type="entry name" value="MetI-like"/>
    <property type="match status" value="1"/>
</dbReference>
<feature type="transmembrane region" description="Helical" evidence="8">
    <location>
        <begin position="7"/>
        <end position="27"/>
    </location>
</feature>
<feature type="domain" description="ABC transmembrane type-1" evidence="9">
    <location>
        <begin position="60"/>
        <end position="248"/>
    </location>
</feature>
<dbReference type="GO" id="GO:0005886">
    <property type="term" value="C:plasma membrane"/>
    <property type="evidence" value="ECO:0007669"/>
    <property type="project" value="UniProtKB-SubCell"/>
</dbReference>
<reference evidence="10 11" key="1">
    <citation type="submission" date="2019-10" db="EMBL/GenBank/DDBJ databases">
        <title>Alkaliphilus serpentinus sp. nov. and Alkaliphilus pronyensis sp. nov., two novel anaerobic alkaliphilic species isolated from the serpentinized-hosted hydrothermal field of the Prony Bay (New Caledonia).</title>
        <authorList>
            <person name="Postec A."/>
        </authorList>
    </citation>
    <scope>NUCLEOTIDE SEQUENCE [LARGE SCALE GENOMIC DNA]</scope>
    <source>
        <strain evidence="10 11">LacV</strain>
    </source>
</reference>
<protein>
    <submittedName>
        <fullName evidence="10">ABC transporter permease subunit</fullName>
    </submittedName>
</protein>
<dbReference type="SUPFAM" id="SSF161098">
    <property type="entry name" value="MetI-like"/>
    <property type="match status" value="1"/>
</dbReference>
<accession>A0A6I0F9T6</accession>
<gene>
    <name evidence="10" type="ORF">F8154_06915</name>
</gene>
<dbReference type="Pfam" id="PF00528">
    <property type="entry name" value="BPD_transp_1"/>
    <property type="match status" value="1"/>
</dbReference>
<dbReference type="GO" id="GO:0055085">
    <property type="term" value="P:transmembrane transport"/>
    <property type="evidence" value="ECO:0007669"/>
    <property type="project" value="InterPro"/>
</dbReference>
<dbReference type="PROSITE" id="PS50928">
    <property type="entry name" value="ABC_TM1"/>
    <property type="match status" value="1"/>
</dbReference>
<evidence type="ECO:0000256" key="3">
    <source>
        <dbReference type="ARBA" id="ARBA00022475"/>
    </source>
</evidence>
<name>A0A6I0F9T6_9FIRM</name>
<dbReference type="InterPro" id="IPR000515">
    <property type="entry name" value="MetI-like"/>
</dbReference>
<keyword evidence="6 8" id="KW-1133">Transmembrane helix</keyword>
<keyword evidence="11" id="KW-1185">Reference proteome</keyword>
<evidence type="ECO:0000256" key="2">
    <source>
        <dbReference type="ARBA" id="ARBA00022448"/>
    </source>
</evidence>
<proteinExistence type="inferred from homology"/>
<feature type="transmembrane region" description="Helical" evidence="8">
    <location>
        <begin position="172"/>
        <end position="194"/>
    </location>
</feature>
<dbReference type="AlphaFoldDB" id="A0A6I0F9T6"/>
<feature type="transmembrane region" description="Helical" evidence="8">
    <location>
        <begin position="59"/>
        <end position="82"/>
    </location>
</feature>
<keyword evidence="2 8" id="KW-0813">Transport</keyword>
<keyword evidence="3" id="KW-1003">Cell membrane</keyword>